<organism evidence="2 4">
    <name type="scientific">Flavobacterium hibernum</name>
    <dbReference type="NCBI Taxonomy" id="37752"/>
    <lineage>
        <taxon>Bacteria</taxon>
        <taxon>Pseudomonadati</taxon>
        <taxon>Bacteroidota</taxon>
        <taxon>Flavobacteriia</taxon>
        <taxon>Flavobacteriales</taxon>
        <taxon>Flavobacteriaceae</taxon>
        <taxon>Flavobacterium</taxon>
    </lineage>
</organism>
<name>A0A0D0F944_9FLAO</name>
<dbReference type="InterPro" id="IPR000600">
    <property type="entry name" value="ROK"/>
</dbReference>
<protein>
    <submittedName>
        <fullName evidence="2">ROK family transcriptional regulator</fullName>
    </submittedName>
</protein>
<comment type="similarity">
    <text evidence="1">Belongs to the ROK (NagC/XylR) family.</text>
</comment>
<dbReference type="EMBL" id="JPRK01000002">
    <property type="protein sequence ID" value="KIO54517.1"/>
    <property type="molecule type" value="Genomic_DNA"/>
</dbReference>
<dbReference type="InterPro" id="IPR043129">
    <property type="entry name" value="ATPase_NBD"/>
</dbReference>
<dbReference type="AlphaFoldDB" id="A0A0D0F944"/>
<dbReference type="Gene3D" id="3.30.420.40">
    <property type="match status" value="2"/>
</dbReference>
<evidence type="ECO:0000313" key="2">
    <source>
        <dbReference type="EMBL" id="KIO54517.1"/>
    </source>
</evidence>
<evidence type="ECO:0000256" key="1">
    <source>
        <dbReference type="ARBA" id="ARBA00006479"/>
    </source>
</evidence>
<keyword evidence="5" id="KW-1185">Reference proteome</keyword>
<dbReference type="OrthoDB" id="49666at2"/>
<dbReference type="EMBL" id="MUGX01000030">
    <property type="protein sequence ID" value="OXA84540.1"/>
    <property type="molecule type" value="Genomic_DNA"/>
</dbReference>
<evidence type="ECO:0000313" key="5">
    <source>
        <dbReference type="Proteomes" id="UP000198302"/>
    </source>
</evidence>
<accession>A0A0D0F944</accession>
<reference evidence="2 4" key="1">
    <citation type="submission" date="2015-01" db="EMBL/GenBank/DDBJ databases">
        <title>Genome of Flavobacterium hibernum DSM 12611.</title>
        <authorList>
            <person name="Stropko S.J."/>
            <person name="Pipes S.E."/>
            <person name="Newman J.D."/>
        </authorList>
    </citation>
    <scope>NUCLEOTIDE SEQUENCE [LARGE SCALE GENOMIC DNA]</scope>
    <source>
        <strain evidence="2 4">DSM 12611</strain>
    </source>
</reference>
<dbReference type="PANTHER" id="PTHR18964">
    <property type="entry name" value="ROK (REPRESSOR, ORF, KINASE) FAMILY"/>
    <property type="match status" value="1"/>
</dbReference>
<dbReference type="RefSeq" id="WP_041515610.1">
    <property type="nucleotide sequence ID" value="NZ_JPRK01000002.1"/>
</dbReference>
<dbReference type="PANTHER" id="PTHR18964:SF149">
    <property type="entry name" value="BIFUNCTIONAL UDP-N-ACETYLGLUCOSAMINE 2-EPIMERASE_N-ACETYLMANNOSAMINE KINASE"/>
    <property type="match status" value="1"/>
</dbReference>
<proteinExistence type="inferred from homology"/>
<dbReference type="STRING" id="37752.IW18_00395"/>
<evidence type="ECO:0000313" key="4">
    <source>
        <dbReference type="Proteomes" id="UP000032061"/>
    </source>
</evidence>
<comment type="caution">
    <text evidence="2">The sequence shown here is derived from an EMBL/GenBank/DDBJ whole genome shotgun (WGS) entry which is preliminary data.</text>
</comment>
<dbReference type="Proteomes" id="UP000198302">
    <property type="component" value="Unassembled WGS sequence"/>
</dbReference>
<sequence length="300" mass="33010">MEKRFAIAMDVGGSHITSAIVDLSEMKVFEESLFKVSFDSNLPTAEVMDFWENAIRTLLEKSEVGKLSGIALAVPGPFDYDDGTCWIKDQDKYENFYGLNIKDLLRERFDFDLDFPIVFENDATSFGKGEVYKNMENLPKNVMAITLGTGLGACFIENGKIVSTGTTVPTNGEIWDLPYKNGIAEDAVSLRGLLSNYQNLTGIQANNGLELYILAINGDKKALEAFHLFGEDLAEIVLPWLKSFNANMLVIGGKIANAGDLFLNSFREKAKQSGIEIELILSTNNETTALLGAASLLYKA</sequence>
<dbReference type="SUPFAM" id="SSF53067">
    <property type="entry name" value="Actin-like ATPase domain"/>
    <property type="match status" value="1"/>
</dbReference>
<gene>
    <name evidence="3" type="ORF">B0A73_19540</name>
    <name evidence="2" type="ORF">IW18_00395</name>
</gene>
<evidence type="ECO:0000313" key="3">
    <source>
        <dbReference type="EMBL" id="OXA84540.1"/>
    </source>
</evidence>
<dbReference type="Proteomes" id="UP000032061">
    <property type="component" value="Unassembled WGS sequence"/>
</dbReference>
<dbReference type="Pfam" id="PF00480">
    <property type="entry name" value="ROK"/>
    <property type="match status" value="1"/>
</dbReference>
<reference evidence="3 5" key="2">
    <citation type="submission" date="2016-11" db="EMBL/GenBank/DDBJ databases">
        <title>Whole genomes of Flavobacteriaceae.</title>
        <authorList>
            <person name="Stine C."/>
            <person name="Li C."/>
            <person name="Tadesse D."/>
        </authorList>
    </citation>
    <scope>NUCLEOTIDE SEQUENCE [LARGE SCALE GENOMIC DNA]</scope>
    <source>
        <strain evidence="3 5">ATCC 51468</strain>
    </source>
</reference>